<dbReference type="InterPro" id="IPR001647">
    <property type="entry name" value="HTH_TetR"/>
</dbReference>
<dbReference type="PANTHER" id="PTHR43479:SF11">
    <property type="entry name" value="ACREF_ENVCD OPERON REPRESSOR-RELATED"/>
    <property type="match status" value="1"/>
</dbReference>
<dbReference type="PROSITE" id="PS50977">
    <property type="entry name" value="HTH_TETR_2"/>
    <property type="match status" value="1"/>
</dbReference>
<keyword evidence="5" id="KW-1185">Reference proteome</keyword>
<evidence type="ECO:0000256" key="2">
    <source>
        <dbReference type="PROSITE-ProRule" id="PRU00335"/>
    </source>
</evidence>
<keyword evidence="1 2" id="KW-0238">DNA-binding</keyword>
<proteinExistence type="predicted"/>
<dbReference type="Gene3D" id="1.10.357.10">
    <property type="entry name" value="Tetracycline Repressor, domain 2"/>
    <property type="match status" value="1"/>
</dbReference>
<dbReference type="PANTHER" id="PTHR43479">
    <property type="entry name" value="ACREF/ENVCD OPERON REPRESSOR-RELATED"/>
    <property type="match status" value="1"/>
</dbReference>
<evidence type="ECO:0000256" key="1">
    <source>
        <dbReference type="ARBA" id="ARBA00023125"/>
    </source>
</evidence>
<dbReference type="SUPFAM" id="SSF46689">
    <property type="entry name" value="Homeodomain-like"/>
    <property type="match status" value="1"/>
</dbReference>
<evidence type="ECO:0000259" key="3">
    <source>
        <dbReference type="PROSITE" id="PS50977"/>
    </source>
</evidence>
<evidence type="ECO:0000313" key="5">
    <source>
        <dbReference type="Proteomes" id="UP000449710"/>
    </source>
</evidence>
<comment type="caution">
    <text evidence="4">The sequence shown here is derived from an EMBL/GenBank/DDBJ whole genome shotgun (WGS) entry which is preliminary data.</text>
</comment>
<dbReference type="Proteomes" id="UP000449710">
    <property type="component" value="Unassembled WGS sequence"/>
</dbReference>
<sequence>MVKSKQELIYEATLSLIEDNYQLTQIKVGDIAKKANIGKGTIYEYFDSKEEVISEAIAYMIKGWVQELEDILEENEGFEKSFRSILRNIFPMMEKKQQIFMGFLMLSKSSENSVDSLHKLMEKNNEDIQKKLLHLYEKIVDKSLEEGIINEKPDLFDWYFAVNSAIMCVLIYEDQFANQKVFSRNVEYSQEEIVEKAYGTFVKLLG</sequence>
<dbReference type="Pfam" id="PF00440">
    <property type="entry name" value="TetR_N"/>
    <property type="match status" value="1"/>
</dbReference>
<dbReference type="AlphaFoldDB" id="A0AA43XKM9"/>
<gene>
    <name evidence="4" type="ORF">ISALK_08640</name>
</gene>
<name>A0AA43XKM9_9CLOT</name>
<feature type="DNA-binding region" description="H-T-H motif" evidence="2">
    <location>
        <begin position="27"/>
        <end position="46"/>
    </location>
</feature>
<dbReference type="InterPro" id="IPR050624">
    <property type="entry name" value="HTH-type_Tx_Regulator"/>
</dbReference>
<accession>A0AA43XKM9</accession>
<reference evidence="4 5" key="1">
    <citation type="submission" date="2019-04" db="EMBL/GenBank/DDBJ databases">
        <title>Isachenkonia alkalipeptolytica gen. nov. sp. nov. a new anaerobic, alkiliphilic organothrophic bacterium capable to reduce synthesized ferrihydrite isolated from a soda lake.</title>
        <authorList>
            <person name="Toshchakov S.V."/>
            <person name="Zavarzina D.G."/>
            <person name="Zhilina T.N."/>
            <person name="Kostrikina N.A."/>
            <person name="Kublanov I.V."/>
        </authorList>
    </citation>
    <scope>NUCLEOTIDE SEQUENCE [LARGE SCALE GENOMIC DNA]</scope>
    <source>
        <strain evidence="4 5">Z-1701</strain>
    </source>
</reference>
<dbReference type="RefSeq" id="WP_160721304.1">
    <property type="nucleotide sequence ID" value="NZ_SUMG01000009.1"/>
</dbReference>
<dbReference type="InterPro" id="IPR009057">
    <property type="entry name" value="Homeodomain-like_sf"/>
</dbReference>
<feature type="domain" description="HTH tetR-type" evidence="3">
    <location>
        <begin position="3"/>
        <end position="64"/>
    </location>
</feature>
<organism evidence="4 5">
    <name type="scientific">Isachenkonia alkalipeptolytica</name>
    <dbReference type="NCBI Taxonomy" id="2565777"/>
    <lineage>
        <taxon>Bacteria</taxon>
        <taxon>Bacillati</taxon>
        <taxon>Bacillota</taxon>
        <taxon>Clostridia</taxon>
        <taxon>Eubacteriales</taxon>
        <taxon>Clostridiaceae</taxon>
        <taxon>Isachenkonia</taxon>
    </lineage>
</organism>
<dbReference type="EMBL" id="SUMG01000009">
    <property type="protein sequence ID" value="NBG88568.1"/>
    <property type="molecule type" value="Genomic_DNA"/>
</dbReference>
<protein>
    <submittedName>
        <fullName evidence="4">TetR/AcrR family transcriptional regulator</fullName>
    </submittedName>
</protein>
<evidence type="ECO:0000313" key="4">
    <source>
        <dbReference type="EMBL" id="NBG88568.1"/>
    </source>
</evidence>
<dbReference type="GO" id="GO:0003677">
    <property type="term" value="F:DNA binding"/>
    <property type="evidence" value="ECO:0007669"/>
    <property type="project" value="UniProtKB-UniRule"/>
</dbReference>